<dbReference type="InterPro" id="IPR021218">
    <property type="entry name" value="DUF2784"/>
</dbReference>
<dbReference type="Pfam" id="PF10861">
    <property type="entry name" value="DUF2784"/>
    <property type="match status" value="1"/>
</dbReference>
<dbReference type="KEGG" id="slr:L21SP2_3368"/>
<dbReference type="AlphaFoldDB" id="V5WNR3"/>
<reference evidence="2 3" key="1">
    <citation type="journal article" date="2015" name="Stand. Genomic Sci.">
        <title>Complete genome sequence and description of Salinispira pacifica gen. nov., sp. nov., a novel spirochaete isolated form a hypersaline microbial mat.</title>
        <authorList>
            <person name="Ben Hania W."/>
            <person name="Joseph M."/>
            <person name="Schumann P."/>
            <person name="Bunk B."/>
            <person name="Fiebig A."/>
            <person name="Sproer C."/>
            <person name="Klenk H.P."/>
            <person name="Fardeau M.L."/>
            <person name="Spring S."/>
        </authorList>
    </citation>
    <scope>NUCLEOTIDE SEQUENCE [LARGE SCALE GENOMIC DNA]</scope>
    <source>
        <strain evidence="2 3">L21-RPul-D2</strain>
    </source>
</reference>
<feature type="transmembrane region" description="Helical" evidence="1">
    <location>
        <begin position="37"/>
        <end position="57"/>
    </location>
</feature>
<dbReference type="HOGENOM" id="CLU_140372_0_0_12"/>
<evidence type="ECO:0000313" key="3">
    <source>
        <dbReference type="Proteomes" id="UP000018680"/>
    </source>
</evidence>
<proteinExistence type="predicted"/>
<evidence type="ECO:0000256" key="1">
    <source>
        <dbReference type="SAM" id="Phobius"/>
    </source>
</evidence>
<accession>V5WNR3</accession>
<keyword evidence="3" id="KW-1185">Reference proteome</keyword>
<dbReference type="eggNOG" id="ENOG5032XJU">
    <property type="taxonomic scope" value="Bacteria"/>
</dbReference>
<dbReference type="OrthoDB" id="374191at2"/>
<evidence type="ECO:0008006" key="4">
    <source>
        <dbReference type="Google" id="ProtNLM"/>
    </source>
</evidence>
<feature type="transmembrane region" description="Helical" evidence="1">
    <location>
        <begin position="12"/>
        <end position="30"/>
    </location>
</feature>
<gene>
    <name evidence="2" type="ORF">L21SP2_3368</name>
</gene>
<evidence type="ECO:0000313" key="2">
    <source>
        <dbReference type="EMBL" id="AHC16706.1"/>
    </source>
</evidence>
<name>V5WNR3_9SPIO</name>
<keyword evidence="1" id="KW-0472">Membrane</keyword>
<keyword evidence="1" id="KW-0812">Transmembrane</keyword>
<dbReference type="STRING" id="1307761.L21SP2_3368"/>
<dbReference type="RefSeq" id="WP_024269594.1">
    <property type="nucleotide sequence ID" value="NC_023035.1"/>
</dbReference>
<organism evidence="2 3">
    <name type="scientific">Salinispira pacifica</name>
    <dbReference type="NCBI Taxonomy" id="1307761"/>
    <lineage>
        <taxon>Bacteria</taxon>
        <taxon>Pseudomonadati</taxon>
        <taxon>Spirochaetota</taxon>
        <taxon>Spirochaetia</taxon>
        <taxon>Spirochaetales</taxon>
        <taxon>Spirochaetaceae</taxon>
        <taxon>Salinispira</taxon>
    </lineage>
</organism>
<dbReference type="Proteomes" id="UP000018680">
    <property type="component" value="Chromosome"/>
</dbReference>
<keyword evidence="1" id="KW-1133">Transmembrane helix</keyword>
<protein>
    <recommendedName>
        <fullName evidence="4">DUF2784 domain-containing protein</fullName>
    </recommendedName>
</protein>
<feature type="transmembrane region" description="Helical" evidence="1">
    <location>
        <begin position="99"/>
        <end position="120"/>
    </location>
</feature>
<dbReference type="EMBL" id="CP006939">
    <property type="protein sequence ID" value="AHC16706.1"/>
    <property type="molecule type" value="Genomic_DNA"/>
</dbReference>
<sequence>MSQSLLHFLDRFFLIFHTVFVLFNLLGWMWKKTRKIHLITIGLTLFSWGILGFWYGFGYCFCTDWHWDVRRLLGNPPVHRSYIQFLVRELTGIDPPYRVTADVTLVIFILLILLTVWLNIRDSLDRKKRRASNAPGAGPDA</sequence>